<keyword evidence="2" id="KW-0812">Transmembrane</keyword>
<dbReference type="Proteomes" id="UP000664169">
    <property type="component" value="Unassembled WGS sequence"/>
</dbReference>
<keyword evidence="2" id="KW-1133">Transmembrane helix</keyword>
<dbReference type="Gene3D" id="3.50.70.10">
    <property type="match status" value="1"/>
</dbReference>
<gene>
    <name evidence="4" type="ORF">GOMPHAMPRED_008076</name>
</gene>
<dbReference type="PANTHER" id="PTHR47284:SF3">
    <property type="entry name" value="FATTY-ACID-BINDING PROTEIN 2"/>
    <property type="match status" value="1"/>
</dbReference>
<dbReference type="EMBL" id="CAJPDQ010000008">
    <property type="protein sequence ID" value="CAF9913977.1"/>
    <property type="molecule type" value="Genomic_DNA"/>
</dbReference>
<dbReference type="InterPro" id="IPR016087">
    <property type="entry name" value="Chalcone_isomerase"/>
</dbReference>
<protein>
    <recommendedName>
        <fullName evidence="3">Chalcone isomerase domain-containing protein</fullName>
    </recommendedName>
</protein>
<dbReference type="GO" id="GO:0016872">
    <property type="term" value="F:intramolecular lyase activity"/>
    <property type="evidence" value="ECO:0007669"/>
    <property type="project" value="InterPro"/>
</dbReference>
<evidence type="ECO:0000256" key="1">
    <source>
        <dbReference type="SAM" id="MobiDB-lite"/>
    </source>
</evidence>
<feature type="transmembrane region" description="Helical" evidence="2">
    <location>
        <begin position="84"/>
        <end position="104"/>
    </location>
</feature>
<reference evidence="4" key="1">
    <citation type="submission" date="2021-03" db="EMBL/GenBank/DDBJ databases">
        <authorList>
            <person name="Tagirdzhanova G."/>
        </authorList>
    </citation>
    <scope>NUCLEOTIDE SEQUENCE</scope>
</reference>
<comment type="caution">
    <text evidence="4">The sequence shown here is derived from an EMBL/GenBank/DDBJ whole genome shotgun (WGS) entry which is preliminary data.</text>
</comment>
<keyword evidence="2" id="KW-0472">Membrane</keyword>
<dbReference type="PANTHER" id="PTHR47284">
    <property type="entry name" value="FATTY-ACID-BINDING PROTEIN 2"/>
    <property type="match status" value="1"/>
</dbReference>
<dbReference type="InterPro" id="IPR036298">
    <property type="entry name" value="Chalcone_isomerase_sf"/>
</dbReference>
<evidence type="ECO:0000259" key="3">
    <source>
        <dbReference type="Pfam" id="PF16035"/>
    </source>
</evidence>
<feature type="domain" description="Chalcone isomerase" evidence="3">
    <location>
        <begin position="181"/>
        <end position="389"/>
    </location>
</feature>
<dbReference type="SUPFAM" id="SSF54626">
    <property type="entry name" value="Chalcone isomerase"/>
    <property type="match status" value="1"/>
</dbReference>
<name>A0A8H3EWX8_9LECA</name>
<dbReference type="InterPro" id="IPR016088">
    <property type="entry name" value="Chalcone_isomerase_3-sand"/>
</dbReference>
<dbReference type="AlphaFoldDB" id="A0A8H3EWX8"/>
<feature type="region of interest" description="Disordered" evidence="1">
    <location>
        <begin position="35"/>
        <end position="64"/>
    </location>
</feature>
<keyword evidence="5" id="KW-1185">Reference proteome</keyword>
<evidence type="ECO:0000313" key="4">
    <source>
        <dbReference type="EMBL" id="CAF9913977.1"/>
    </source>
</evidence>
<proteinExistence type="predicted"/>
<accession>A0A8H3EWX8</accession>
<sequence>MKPLLRSRIACCRLLQARQTLEACYRTRSQIQPRAFSNTHRPFSSSSRRPRSAIPLPDGTRNPLDQMHVAEQQKIEAAMHRSRLWRYGTGIAATVVAMWIYTLLYPTPEGGKLKTEAPSGKSPALLDMLPDVAGGKASIEIVDKVATGADAVPWFPKSIVLPKHEESTSAALPAGIGDNKEEYHLIGLGIRTVSFLSIKVYVVGMYVAASDLAKLQAAFVKQAAEVEGASTLVPTEQGKLQEMLLDAEHSERVWNEFLQTDKVRSVMRIVPTRDTDFAHLRDGWVRAVEGRANNSDKYVDPSDEKFGDSVRLFKAMFSGAGKPKVKKGRAILLERDANGILRAWVQNDTASDGFDRLGEIGDERIGRLIWLGYLGGKNVASQAARTNIISGIIEAVGRPVGTFETQVV</sequence>
<evidence type="ECO:0000313" key="5">
    <source>
        <dbReference type="Proteomes" id="UP000664169"/>
    </source>
</evidence>
<organism evidence="4 5">
    <name type="scientific">Gomphillus americanus</name>
    <dbReference type="NCBI Taxonomy" id="1940652"/>
    <lineage>
        <taxon>Eukaryota</taxon>
        <taxon>Fungi</taxon>
        <taxon>Dikarya</taxon>
        <taxon>Ascomycota</taxon>
        <taxon>Pezizomycotina</taxon>
        <taxon>Lecanoromycetes</taxon>
        <taxon>OSLEUM clade</taxon>
        <taxon>Ostropomycetidae</taxon>
        <taxon>Ostropales</taxon>
        <taxon>Graphidaceae</taxon>
        <taxon>Gomphilloideae</taxon>
        <taxon>Gomphillus</taxon>
    </lineage>
</organism>
<dbReference type="OrthoDB" id="18193at2759"/>
<evidence type="ECO:0000256" key="2">
    <source>
        <dbReference type="SAM" id="Phobius"/>
    </source>
</evidence>
<dbReference type="Pfam" id="PF16035">
    <property type="entry name" value="Chalcone_2"/>
    <property type="match status" value="1"/>
</dbReference>